<feature type="compositionally biased region" description="Basic and acidic residues" evidence="6">
    <location>
        <begin position="89"/>
        <end position="104"/>
    </location>
</feature>
<feature type="compositionally biased region" description="Acidic residues" evidence="6">
    <location>
        <begin position="373"/>
        <end position="387"/>
    </location>
</feature>
<evidence type="ECO:0000256" key="5">
    <source>
        <dbReference type="PROSITE-ProRule" id="PRU00146"/>
    </source>
</evidence>
<dbReference type="Pfam" id="PF02201">
    <property type="entry name" value="SWIB"/>
    <property type="match status" value="1"/>
</dbReference>
<dbReference type="PROSITE" id="PS51925">
    <property type="entry name" value="SWIB_MDM2"/>
    <property type="match status" value="1"/>
</dbReference>
<keyword evidence="1" id="KW-0479">Metal-binding</keyword>
<dbReference type="FunFam" id="3.90.70.200:FF:000002">
    <property type="entry name" value="Zinc finger CCCH domain-containing protein 19"/>
    <property type="match status" value="1"/>
</dbReference>
<comment type="caution">
    <text evidence="10">The sequence shown here is derived from an EMBL/GenBank/DDBJ whole genome shotgun (WGS) entry which is preliminary data.</text>
</comment>
<dbReference type="InterPro" id="IPR036885">
    <property type="entry name" value="SWIB_MDM2_dom_sf"/>
</dbReference>
<accession>A0A6D2I3W0</accession>
<feature type="region of interest" description="Disordered" evidence="6">
    <location>
        <begin position="718"/>
        <end position="777"/>
    </location>
</feature>
<feature type="compositionally biased region" description="Basic and acidic residues" evidence="6">
    <location>
        <begin position="296"/>
        <end position="317"/>
    </location>
</feature>
<keyword evidence="4" id="KW-0238">DNA-binding</keyword>
<dbReference type="PROSITE" id="PS50016">
    <property type="entry name" value="ZF_PHD_2"/>
    <property type="match status" value="1"/>
</dbReference>
<reference evidence="10" key="1">
    <citation type="submission" date="2020-01" db="EMBL/GenBank/DDBJ databases">
        <authorList>
            <person name="Mishra B."/>
        </authorList>
    </citation>
    <scope>NUCLEOTIDE SEQUENCE [LARGE SCALE GENOMIC DNA]</scope>
</reference>
<feature type="compositionally biased region" description="Basic and acidic residues" evidence="6">
    <location>
        <begin position="388"/>
        <end position="407"/>
    </location>
</feature>
<dbReference type="GO" id="GO:0008270">
    <property type="term" value="F:zinc ion binding"/>
    <property type="evidence" value="ECO:0007669"/>
    <property type="project" value="UniProtKB-KW"/>
</dbReference>
<dbReference type="Gene3D" id="1.10.245.10">
    <property type="entry name" value="SWIB/MDM2 domain"/>
    <property type="match status" value="1"/>
</dbReference>
<dbReference type="SUPFAM" id="SSF57903">
    <property type="entry name" value="FYVE/PHD zinc finger"/>
    <property type="match status" value="1"/>
</dbReference>
<sequence>MGDGTEVGVRPHVEEKKKLADDRISDEKVEKNEFLGSDEARDNKDEVFEEATGSQNDEQEDLHVEEAPESSKDEQDEVEDFEEAVGDLDETRSNEGGVKEDFKVDYPVNVDQETAGEGETDSVTPQMNGVNGEAGAENSYGQIESSSDVVENTDKANASGSVLAAEDVNMEDGNGHSFSENGIVSPENEEQVGDAISKTVEPEEFGNDGIEVDNSEERVDASSGIQTEQEVEEGEETNKNLSEKGLVPLDNESETKTNGGTGADSRSNIVDASGENSLDDRIELAEVSEETETMIGDEKQEKDDDMTHLVEDVETHGDSSIAVVEEGKDHEEMGMKEMTETQDETVMNNASGENSLDDRIELAEVSEQTETMVGDEEQEKDDDITDLEETRELSEELTKVEETKITETETMIGDEEQEKDDGMTDLAEDVETHGDSSTAVVEEGKDHEEMGMKEMTETQEETVMNKVDETKVAEMSEETETRTEDEDEVHEENDEDMTDVAEDVETRGDSSVADIEEGSENNEEMEVTDLTETQEESVAGTGDDEPEEDEEKTKTAGGKRKREKNAKTVKGTGKKKEEDVCFMCFDGGDLVLCDRRGCPKAYHPSCVGHDEAFFRSKGKWNCGWHQCSKCEKPATYLCYTCMFSLCKGCAKDAAFFCLRGNKGLCETCMGTVKLIERKEQEKKEPAQLDFDDKTSWEYLFKDYWIDLKTQLSLTPEELDQAKSPQKGIESHAGKQGAARETDYGTDGGSDSDSSPKKRKTRSRSKSGSAVKSLSPANKSSSGEIVEWASKELLDVVGHMRRGDRSFLPHSEVHVLLLDYIKRYNLRDPRRKSQVLCDSRLQNLFGKSHVGHFEMLNLLDAHFLKKEQQQADDIQGSIVDTEPDDVDVDENLDHPVKSGKDKKRKARKKGARKGRQSNLDDFAAVDMHNINLIYLRRSLVEDLLEDSTAFEEKVASAFVRLRISGNQKQDLYRLVQVVGTSKAPEPYKVGKKTTDFVLEILNLDKTEVINIDIISNQDFTEDECKRLKQSIKCGLINRLTVGDIQEKAIALQEVRVKNLLDAEILRVGHLRDRASDMGRRKEYPYLLKLMSFFFGSK</sequence>
<dbReference type="Proteomes" id="UP000467841">
    <property type="component" value="Unassembled WGS sequence"/>
</dbReference>
<dbReference type="SMART" id="SM00249">
    <property type="entry name" value="PHD"/>
    <property type="match status" value="1"/>
</dbReference>
<proteinExistence type="predicted"/>
<dbReference type="SUPFAM" id="SSF47592">
    <property type="entry name" value="SWIB/MDM2 domain"/>
    <property type="match status" value="1"/>
</dbReference>
<evidence type="ECO:0000256" key="3">
    <source>
        <dbReference type="ARBA" id="ARBA00022833"/>
    </source>
</evidence>
<keyword evidence="11" id="KW-1185">Reference proteome</keyword>
<protein>
    <recommendedName>
        <fullName evidence="12">PHD-type domain-containing protein</fullName>
    </recommendedName>
</protein>
<feature type="compositionally biased region" description="Acidic residues" evidence="6">
    <location>
        <begin position="202"/>
        <end position="214"/>
    </location>
</feature>
<feature type="region of interest" description="Disordered" evidence="6">
    <location>
        <begin position="166"/>
        <end position="333"/>
    </location>
</feature>
<dbReference type="FunFam" id="3.30.40.10:FF:000303">
    <property type="entry name" value="Zinc finger CCCH domain-containing protein 19"/>
    <property type="match status" value="1"/>
</dbReference>
<feature type="compositionally biased region" description="Polar residues" evidence="6">
    <location>
        <begin position="264"/>
        <end position="276"/>
    </location>
</feature>
<evidence type="ECO:0000256" key="6">
    <source>
        <dbReference type="SAM" id="MobiDB-lite"/>
    </source>
</evidence>
<dbReference type="GO" id="GO:0003677">
    <property type="term" value="F:DNA binding"/>
    <property type="evidence" value="ECO:0007669"/>
    <property type="project" value="UniProtKB-KW"/>
</dbReference>
<name>A0A6D2I3W0_9BRAS</name>
<feature type="domain" description="DM2" evidence="9">
    <location>
        <begin position="781"/>
        <end position="864"/>
    </location>
</feature>
<dbReference type="CDD" id="cd10567">
    <property type="entry name" value="SWIB-MDM2_like"/>
    <property type="match status" value="1"/>
</dbReference>
<dbReference type="Gene3D" id="3.90.70.200">
    <property type="entry name" value="Plus-3 domain"/>
    <property type="match status" value="1"/>
</dbReference>
<organism evidence="10 11">
    <name type="scientific">Microthlaspi erraticum</name>
    <dbReference type="NCBI Taxonomy" id="1685480"/>
    <lineage>
        <taxon>Eukaryota</taxon>
        <taxon>Viridiplantae</taxon>
        <taxon>Streptophyta</taxon>
        <taxon>Embryophyta</taxon>
        <taxon>Tracheophyta</taxon>
        <taxon>Spermatophyta</taxon>
        <taxon>Magnoliopsida</taxon>
        <taxon>eudicotyledons</taxon>
        <taxon>Gunneridae</taxon>
        <taxon>Pentapetalae</taxon>
        <taxon>rosids</taxon>
        <taxon>malvids</taxon>
        <taxon>Brassicales</taxon>
        <taxon>Brassicaceae</taxon>
        <taxon>Coluteocarpeae</taxon>
        <taxon>Microthlaspi</taxon>
    </lineage>
</organism>
<dbReference type="CDD" id="cd19757">
    <property type="entry name" value="Bbox1"/>
    <property type="match status" value="1"/>
</dbReference>
<evidence type="ECO:0000313" key="10">
    <source>
        <dbReference type="EMBL" id="CAA7023152.1"/>
    </source>
</evidence>
<feature type="compositionally biased region" description="Acidic residues" evidence="6">
    <location>
        <begin position="74"/>
        <end position="88"/>
    </location>
</feature>
<dbReference type="PROSITE" id="PS51360">
    <property type="entry name" value="PLUS3"/>
    <property type="match status" value="1"/>
</dbReference>
<evidence type="ECO:0000259" key="8">
    <source>
        <dbReference type="PROSITE" id="PS51360"/>
    </source>
</evidence>
<feature type="compositionally biased region" description="Basic and acidic residues" evidence="6">
    <location>
        <begin position="9"/>
        <end position="46"/>
    </location>
</feature>
<feature type="compositionally biased region" description="Basic and acidic residues" evidence="6">
    <location>
        <begin position="466"/>
        <end position="482"/>
    </location>
</feature>
<dbReference type="InterPro" id="IPR019786">
    <property type="entry name" value="Zinc_finger_PHD-type_CS"/>
</dbReference>
<dbReference type="AlphaFoldDB" id="A0A6D2I3W0"/>
<evidence type="ECO:0000256" key="2">
    <source>
        <dbReference type="ARBA" id="ARBA00022771"/>
    </source>
</evidence>
<feature type="compositionally biased region" description="Acidic residues" evidence="6">
    <location>
        <begin position="483"/>
        <end position="503"/>
    </location>
</feature>
<dbReference type="InterPro" id="IPR019787">
    <property type="entry name" value="Znf_PHD-finger"/>
</dbReference>
<dbReference type="PANTHER" id="PTHR46695">
    <property type="entry name" value="ZINC FINGER CCCH DOMAIN-CONTAINING PROTEIN 44-RELATED"/>
    <property type="match status" value="1"/>
</dbReference>
<dbReference type="InterPro" id="IPR013083">
    <property type="entry name" value="Znf_RING/FYVE/PHD"/>
</dbReference>
<feature type="compositionally biased region" description="Acidic residues" evidence="6">
    <location>
        <begin position="880"/>
        <end position="889"/>
    </location>
</feature>
<feature type="compositionally biased region" description="Acidic residues" evidence="6">
    <location>
        <begin position="514"/>
        <end position="535"/>
    </location>
</feature>
<feature type="compositionally biased region" description="Polar residues" evidence="6">
    <location>
        <begin position="139"/>
        <end position="154"/>
    </location>
</feature>
<dbReference type="InterPro" id="IPR036128">
    <property type="entry name" value="Plus3-like_sf"/>
</dbReference>
<dbReference type="InterPro" id="IPR058668">
    <property type="entry name" value="NERD_dom"/>
</dbReference>
<feature type="compositionally biased region" description="Basic and acidic residues" evidence="6">
    <location>
        <begin position="61"/>
        <end position="73"/>
    </location>
</feature>
<dbReference type="Pfam" id="PF03126">
    <property type="entry name" value="Plus-3"/>
    <property type="match status" value="1"/>
</dbReference>
<feature type="domain" description="Plus3" evidence="8">
    <location>
        <begin position="923"/>
        <end position="1055"/>
    </location>
</feature>
<evidence type="ECO:0000259" key="9">
    <source>
        <dbReference type="PROSITE" id="PS51925"/>
    </source>
</evidence>
<dbReference type="InterPro" id="IPR001965">
    <property type="entry name" value="Znf_PHD"/>
</dbReference>
<feature type="domain" description="PHD-type" evidence="7">
    <location>
        <begin position="578"/>
        <end position="644"/>
    </location>
</feature>
<evidence type="ECO:0000259" key="7">
    <source>
        <dbReference type="PROSITE" id="PS50016"/>
    </source>
</evidence>
<dbReference type="PANTHER" id="PTHR46695:SF5">
    <property type="entry name" value="RNA POLYMERASE-ASSOCIATED PROTEIN RTF1 HOMOLOG"/>
    <property type="match status" value="1"/>
</dbReference>
<feature type="region of interest" description="Disordered" evidence="6">
    <location>
        <begin position="1"/>
        <end position="154"/>
    </location>
</feature>
<evidence type="ECO:0000256" key="1">
    <source>
        <dbReference type="ARBA" id="ARBA00022723"/>
    </source>
</evidence>
<dbReference type="InterPro" id="IPR004343">
    <property type="entry name" value="Plus-3_dom"/>
</dbReference>
<dbReference type="InterPro" id="IPR011011">
    <property type="entry name" value="Znf_FYVE_PHD"/>
</dbReference>
<dbReference type="Pfam" id="PF25980">
    <property type="entry name" value="NERD_plant"/>
    <property type="match status" value="1"/>
</dbReference>
<dbReference type="Gene3D" id="3.30.40.10">
    <property type="entry name" value="Zinc/RING finger domain, C3HC4 (zinc finger)"/>
    <property type="match status" value="1"/>
</dbReference>
<gene>
    <name evidence="10" type="ORF">MERR_LOCUS10387</name>
</gene>
<dbReference type="CDD" id="cd15568">
    <property type="entry name" value="PHD5_NSD"/>
    <property type="match status" value="1"/>
</dbReference>
<dbReference type="SMART" id="SM00719">
    <property type="entry name" value="Plus3"/>
    <property type="match status" value="1"/>
</dbReference>
<evidence type="ECO:0000256" key="4">
    <source>
        <dbReference type="ARBA" id="ARBA00023125"/>
    </source>
</evidence>
<feature type="region of interest" description="Disordered" evidence="6">
    <location>
        <begin position="876"/>
        <end position="914"/>
    </location>
</feature>
<evidence type="ECO:0008006" key="12">
    <source>
        <dbReference type="Google" id="ProtNLM"/>
    </source>
</evidence>
<dbReference type="InterPro" id="IPR019835">
    <property type="entry name" value="SWIB_domain"/>
</dbReference>
<keyword evidence="2 5" id="KW-0863">Zinc-finger</keyword>
<evidence type="ECO:0000313" key="11">
    <source>
        <dbReference type="Proteomes" id="UP000467841"/>
    </source>
</evidence>
<keyword evidence="3" id="KW-0862">Zinc</keyword>
<feature type="compositionally biased region" description="Basic residues" evidence="6">
    <location>
        <begin position="899"/>
        <end position="914"/>
    </location>
</feature>
<dbReference type="PROSITE" id="PS01359">
    <property type="entry name" value="ZF_PHD_1"/>
    <property type="match status" value="1"/>
</dbReference>
<dbReference type="SMART" id="SM00151">
    <property type="entry name" value="SWIB"/>
    <property type="match status" value="1"/>
</dbReference>
<feature type="compositionally biased region" description="Basic and acidic residues" evidence="6">
    <location>
        <begin position="728"/>
        <end position="742"/>
    </location>
</feature>
<dbReference type="InterPro" id="IPR003121">
    <property type="entry name" value="SWIB_MDM2_domain"/>
</dbReference>
<feature type="region of interest" description="Disordered" evidence="6">
    <location>
        <begin position="367"/>
        <end position="570"/>
    </location>
</feature>
<dbReference type="EMBL" id="CACVBM020000776">
    <property type="protein sequence ID" value="CAA7023152.1"/>
    <property type="molecule type" value="Genomic_DNA"/>
</dbReference>
<feature type="compositionally biased region" description="Basic and acidic residues" evidence="6">
    <location>
        <begin position="442"/>
        <end position="456"/>
    </location>
</feature>
<dbReference type="OrthoDB" id="6415790at2759"/>
<dbReference type="SUPFAM" id="SSF159042">
    <property type="entry name" value="Plus3-like"/>
    <property type="match status" value="1"/>
</dbReference>